<gene>
    <name evidence="2" type="ORF">MHHB_P0369</name>
</gene>
<accession>A0A401HPF1</accession>
<dbReference type="AlphaFoldDB" id="A0A401HPF1"/>
<comment type="caution">
    <text evidence="2">The sequence shown here is derived from an EMBL/GenBank/DDBJ whole genome shotgun (WGS) entry which is preliminary data.</text>
</comment>
<dbReference type="RefSeq" id="WP_131006928.1">
    <property type="nucleotide sequence ID" value="NZ_BFAX01000002.1"/>
</dbReference>
<reference evidence="2 3" key="1">
    <citation type="journal article" date="2019" name="Int. J. Syst. Evol. Microbiol.">
        <title>Methanofervidicoccus abyssi gen. nov., sp. nov., a hydrogenotrophic methanogen, isolated from a hydrothermal vent chimney in the Mid-Cayman Spreading Center, the Caribbean Sea.</title>
        <authorList>
            <person name="Sakai S."/>
            <person name="Takaki Y."/>
            <person name="Miyazaki M."/>
            <person name="Ogawara M."/>
            <person name="Yanagawa K."/>
            <person name="Miyazaki J."/>
            <person name="Takai K."/>
        </authorList>
    </citation>
    <scope>NUCLEOTIDE SEQUENCE [LARGE SCALE GENOMIC DNA]</scope>
    <source>
        <strain evidence="2 3">HHB</strain>
    </source>
</reference>
<evidence type="ECO:0000313" key="2">
    <source>
        <dbReference type="EMBL" id="GBF36144.1"/>
    </source>
</evidence>
<dbReference type="Pfam" id="PF09888">
    <property type="entry name" value="DUF2115"/>
    <property type="match status" value="1"/>
</dbReference>
<dbReference type="NCBIfam" id="NF002176">
    <property type="entry name" value="PRK01022.1-4"/>
    <property type="match status" value="1"/>
</dbReference>
<dbReference type="OrthoDB" id="81482at2157"/>
<dbReference type="Proteomes" id="UP000290527">
    <property type="component" value="Unassembled WGS sequence"/>
</dbReference>
<proteinExistence type="inferred from homology"/>
<keyword evidence="3" id="KW-1185">Reference proteome</keyword>
<dbReference type="InterPro" id="IPR019215">
    <property type="entry name" value="DUF2115"/>
</dbReference>
<sequence length="159" mass="18965">MRSRELFKRLKRMAKDFSIQDLMNVRVFLEEDMKYLPEGYKEQYLRNQIMYFINTLKEIKEKKESNIKDYPINEGKLRTLLGRIEGFKRGVKGEDSFIKLSKIVVPYLVFIDKKPLHPVGTKFPGGLYIVKREDKYYCPIKNRQNNEYSLCEFCVCEGL</sequence>
<organism evidence="2 3">
    <name type="scientific">Methanofervidicoccus abyssi</name>
    <dbReference type="NCBI Taxonomy" id="2082189"/>
    <lineage>
        <taxon>Archaea</taxon>
        <taxon>Methanobacteriati</taxon>
        <taxon>Methanobacteriota</taxon>
        <taxon>Methanomada group</taxon>
        <taxon>Methanococci</taxon>
        <taxon>Methanococcales</taxon>
        <taxon>Methanofervidicoccus</taxon>
    </lineage>
</organism>
<protein>
    <recommendedName>
        <fullName evidence="1">UPF0305 protein MHHB_P0369</fullName>
    </recommendedName>
</protein>
<evidence type="ECO:0000313" key="3">
    <source>
        <dbReference type="Proteomes" id="UP000290527"/>
    </source>
</evidence>
<dbReference type="EMBL" id="BFAX01000002">
    <property type="protein sequence ID" value="GBF36144.1"/>
    <property type="molecule type" value="Genomic_DNA"/>
</dbReference>
<evidence type="ECO:0000256" key="1">
    <source>
        <dbReference type="HAMAP-Rule" id="MF_00763"/>
    </source>
</evidence>
<comment type="similarity">
    <text evidence="1">Belongs to the UPF0305 family.</text>
</comment>
<name>A0A401HPF1_9EURY</name>
<dbReference type="HAMAP" id="MF_00763">
    <property type="entry name" value="UPF0305"/>
    <property type="match status" value="1"/>
</dbReference>
<dbReference type="PIRSF" id="PIRSF004959">
    <property type="entry name" value="UCP004959"/>
    <property type="match status" value="1"/>
</dbReference>